<keyword evidence="2" id="KW-1185">Reference proteome</keyword>
<dbReference type="InterPro" id="IPR016181">
    <property type="entry name" value="Acyl_CoA_acyltransferase"/>
</dbReference>
<gene>
    <name evidence="1" type="ORF">ACFODX_03135</name>
</gene>
<name>A0ABV7FAF7_9GAMM</name>
<dbReference type="Gene3D" id="3.40.630.30">
    <property type="match status" value="1"/>
</dbReference>
<evidence type="ECO:0000313" key="1">
    <source>
        <dbReference type="EMBL" id="MFC3114535.1"/>
    </source>
</evidence>
<organism evidence="1 2">
    <name type="scientific">Cellvibrio fontiphilus</name>
    <dbReference type="NCBI Taxonomy" id="1815559"/>
    <lineage>
        <taxon>Bacteria</taxon>
        <taxon>Pseudomonadati</taxon>
        <taxon>Pseudomonadota</taxon>
        <taxon>Gammaproteobacteria</taxon>
        <taxon>Cellvibrionales</taxon>
        <taxon>Cellvibrionaceae</taxon>
        <taxon>Cellvibrio</taxon>
    </lineage>
</organism>
<sequence length="383" mass="43475">MQIRFTSSILSLEPAAWNALCPADYPFIRHEFLAALELSGCTTGQSGWQPYHLLVEAAGQLIAVMPGYIKHHSYGEYVFDWAWADAYRRHGLDYYPKWICAIPFSPCYGPRLLMAQGVAMADILPQISAALGRESLAQGWSGWHCLFPDKTLSDCLHQQGALQRLGCQFHWENRGYRDFADFAASMNSRKRKNILKERRQVSEQGFTFVVKTGRQLEPEDWQTFYALYRTTYLKRSGHKGYLSADFFQLLGATMGDQLVMICAVKADDPAQAIIAASLFVRDSQCLYGRYWGCFEEYQFLHFETCYYQGIDYAIAQQLARFDGGAQGEHKIPRGFAPRFTYSNHWVAEPGFRAAIAQFLQQEAAGITQYAAEAATLLPFKQAD</sequence>
<comment type="caution">
    <text evidence="1">The sequence shown here is derived from an EMBL/GenBank/DDBJ whole genome shotgun (WGS) entry which is preliminary data.</text>
</comment>
<protein>
    <submittedName>
        <fullName evidence="1">GNAT family N-acetyltransferase</fullName>
    </submittedName>
</protein>
<dbReference type="InterPro" id="IPR007434">
    <property type="entry name" value="FemAB-like"/>
</dbReference>
<dbReference type="EMBL" id="JBHRTF010000002">
    <property type="protein sequence ID" value="MFC3114535.1"/>
    <property type="molecule type" value="Genomic_DNA"/>
</dbReference>
<dbReference type="PANTHER" id="PTHR47017">
    <property type="entry name" value="ACYL-COA"/>
    <property type="match status" value="1"/>
</dbReference>
<evidence type="ECO:0000313" key="2">
    <source>
        <dbReference type="Proteomes" id="UP001595555"/>
    </source>
</evidence>
<reference evidence="2" key="1">
    <citation type="journal article" date="2019" name="Int. J. Syst. Evol. Microbiol.">
        <title>The Global Catalogue of Microorganisms (GCM) 10K type strain sequencing project: providing services to taxonomists for standard genome sequencing and annotation.</title>
        <authorList>
            <consortium name="The Broad Institute Genomics Platform"/>
            <consortium name="The Broad Institute Genome Sequencing Center for Infectious Disease"/>
            <person name="Wu L."/>
            <person name="Ma J."/>
        </authorList>
    </citation>
    <scope>NUCLEOTIDE SEQUENCE [LARGE SCALE GENOMIC DNA]</scope>
    <source>
        <strain evidence="2">KCTC 52237</strain>
    </source>
</reference>
<dbReference type="PANTHER" id="PTHR47017:SF1">
    <property type="entry name" value="ACYL-COA"/>
    <property type="match status" value="1"/>
</dbReference>
<dbReference type="Proteomes" id="UP001595555">
    <property type="component" value="Unassembled WGS sequence"/>
</dbReference>
<accession>A0ABV7FAF7</accession>
<dbReference type="SUPFAM" id="SSF55729">
    <property type="entry name" value="Acyl-CoA N-acyltransferases (Nat)"/>
    <property type="match status" value="1"/>
</dbReference>
<dbReference type="RefSeq" id="WP_378115970.1">
    <property type="nucleotide sequence ID" value="NZ_JBHRTF010000002.1"/>
</dbReference>
<dbReference type="Pfam" id="PF04339">
    <property type="entry name" value="FemAB_like"/>
    <property type="match status" value="1"/>
</dbReference>
<proteinExistence type="predicted"/>